<sequence length="114" mass="12303">MNTPSNTDSANSDNPQSLGITGDSKPAVPAFTCIVYVCKTEDGTISGRVANLAGVDAGEIRASANSERDVLMKVTREFKSRIAKMYAENQGIPWIDPPQPPLESEQMRSVPLHL</sequence>
<evidence type="ECO:0000313" key="2">
    <source>
        <dbReference type="EMBL" id="QDT75567.1"/>
    </source>
</evidence>
<protein>
    <submittedName>
        <fullName evidence="2">Uncharacterized protein</fullName>
    </submittedName>
</protein>
<accession>A0A517U4L6</accession>
<feature type="compositionally biased region" description="Polar residues" evidence="1">
    <location>
        <begin position="1"/>
        <end position="19"/>
    </location>
</feature>
<name>A0A517U4L6_9BACT</name>
<dbReference type="AlphaFoldDB" id="A0A517U4L6"/>
<dbReference type="EMBL" id="CP036339">
    <property type="protein sequence ID" value="QDT75567.1"/>
    <property type="molecule type" value="Genomic_DNA"/>
</dbReference>
<reference evidence="2 3" key="1">
    <citation type="submission" date="2019-02" db="EMBL/GenBank/DDBJ databases">
        <title>Deep-cultivation of Planctomycetes and their phenomic and genomic characterization uncovers novel biology.</title>
        <authorList>
            <person name="Wiegand S."/>
            <person name="Jogler M."/>
            <person name="Boedeker C."/>
            <person name="Pinto D."/>
            <person name="Vollmers J."/>
            <person name="Rivas-Marin E."/>
            <person name="Kohn T."/>
            <person name="Peeters S.H."/>
            <person name="Heuer A."/>
            <person name="Rast P."/>
            <person name="Oberbeckmann S."/>
            <person name="Bunk B."/>
            <person name="Jeske O."/>
            <person name="Meyerdierks A."/>
            <person name="Storesund J.E."/>
            <person name="Kallscheuer N."/>
            <person name="Luecker S."/>
            <person name="Lage O.M."/>
            <person name="Pohl T."/>
            <person name="Merkel B.J."/>
            <person name="Hornburger P."/>
            <person name="Mueller R.-W."/>
            <person name="Bruemmer F."/>
            <person name="Labrenz M."/>
            <person name="Spormann A.M."/>
            <person name="Op den Camp H."/>
            <person name="Overmann J."/>
            <person name="Amann R."/>
            <person name="Jetten M.S.M."/>
            <person name="Mascher T."/>
            <person name="Medema M.H."/>
            <person name="Devos D.P."/>
            <person name="Kaster A.-K."/>
            <person name="Ovreas L."/>
            <person name="Rohde M."/>
            <person name="Galperin M.Y."/>
            <person name="Jogler C."/>
        </authorList>
    </citation>
    <scope>NUCLEOTIDE SEQUENCE [LARGE SCALE GENOMIC DNA]</scope>
    <source>
        <strain evidence="2 3">I41</strain>
    </source>
</reference>
<feature type="region of interest" description="Disordered" evidence="1">
    <location>
        <begin position="91"/>
        <end position="114"/>
    </location>
</feature>
<evidence type="ECO:0000313" key="3">
    <source>
        <dbReference type="Proteomes" id="UP000317909"/>
    </source>
</evidence>
<evidence type="ECO:0000256" key="1">
    <source>
        <dbReference type="SAM" id="MobiDB-lite"/>
    </source>
</evidence>
<feature type="region of interest" description="Disordered" evidence="1">
    <location>
        <begin position="1"/>
        <end position="26"/>
    </location>
</feature>
<dbReference type="RefSeq" id="WP_145435270.1">
    <property type="nucleotide sequence ID" value="NZ_CP036339.1"/>
</dbReference>
<proteinExistence type="predicted"/>
<gene>
    <name evidence="2" type="ORF">I41_47780</name>
</gene>
<organism evidence="2 3">
    <name type="scientific">Lacipirellula limnantheis</name>
    <dbReference type="NCBI Taxonomy" id="2528024"/>
    <lineage>
        <taxon>Bacteria</taxon>
        <taxon>Pseudomonadati</taxon>
        <taxon>Planctomycetota</taxon>
        <taxon>Planctomycetia</taxon>
        <taxon>Pirellulales</taxon>
        <taxon>Lacipirellulaceae</taxon>
        <taxon>Lacipirellula</taxon>
    </lineage>
</organism>
<dbReference type="KEGG" id="llh:I41_47780"/>
<keyword evidence="3" id="KW-1185">Reference proteome</keyword>
<dbReference type="OrthoDB" id="283927at2"/>
<dbReference type="Proteomes" id="UP000317909">
    <property type="component" value="Chromosome"/>
</dbReference>